<proteinExistence type="predicted"/>
<sequence length="44" mass="4985">MLFHTLSAFLLMACKVDAIHRLPPKNRRKVDKNEGLLTADAAMF</sequence>
<dbReference type="AlphaFoldDB" id="A0A256FJP4"/>
<keyword evidence="1" id="KW-0449">Lipoprotein</keyword>
<reference evidence="1 2" key="1">
    <citation type="submission" date="2017-07" db="EMBL/GenBank/DDBJ databases">
        <title>Phylogenetic study on the rhizospheric bacterium Ochrobactrum sp. A44.</title>
        <authorList>
            <person name="Krzyzanowska D.M."/>
            <person name="Ossowicki A."/>
            <person name="Rajewska M."/>
            <person name="Maciag T."/>
            <person name="Kaczynski Z."/>
            <person name="Czerwicka M."/>
            <person name="Jafra S."/>
        </authorList>
    </citation>
    <scope>NUCLEOTIDE SEQUENCE [LARGE SCALE GENOMIC DNA]</scope>
    <source>
        <strain evidence="1 2">DSM 7216</strain>
    </source>
</reference>
<evidence type="ECO:0000313" key="2">
    <source>
        <dbReference type="Proteomes" id="UP000215590"/>
    </source>
</evidence>
<evidence type="ECO:0000313" key="1">
    <source>
        <dbReference type="EMBL" id="OYR14988.1"/>
    </source>
</evidence>
<accession>A0A256FJP4</accession>
<organism evidence="1 2">
    <name type="scientific">Brucella thiophenivorans</name>
    <dbReference type="NCBI Taxonomy" id="571255"/>
    <lineage>
        <taxon>Bacteria</taxon>
        <taxon>Pseudomonadati</taxon>
        <taxon>Pseudomonadota</taxon>
        <taxon>Alphaproteobacteria</taxon>
        <taxon>Hyphomicrobiales</taxon>
        <taxon>Brucellaceae</taxon>
        <taxon>Brucella/Ochrobactrum group</taxon>
        <taxon>Brucella</taxon>
    </lineage>
</organism>
<dbReference type="Proteomes" id="UP000215590">
    <property type="component" value="Unassembled WGS sequence"/>
</dbReference>
<name>A0A256FJP4_9HYPH</name>
<keyword evidence="2" id="KW-1185">Reference proteome</keyword>
<gene>
    <name evidence="1" type="ORF">CEV31_3024</name>
</gene>
<comment type="caution">
    <text evidence="1">The sequence shown here is derived from an EMBL/GenBank/DDBJ whole genome shotgun (WGS) entry which is preliminary data.</text>
</comment>
<protein>
    <submittedName>
        <fullName evidence="1">Putative lipoprotein</fullName>
    </submittedName>
</protein>
<dbReference type="EMBL" id="NNRJ01000051">
    <property type="protein sequence ID" value="OYR14988.1"/>
    <property type="molecule type" value="Genomic_DNA"/>
</dbReference>